<feature type="transmembrane region" description="Helical" evidence="2">
    <location>
        <begin position="200"/>
        <end position="224"/>
    </location>
</feature>
<evidence type="ECO:0000313" key="4">
    <source>
        <dbReference type="EMBL" id="NKY30169.1"/>
    </source>
</evidence>
<name>A0A7X6L9E5_9NOCA</name>
<sequence>MDAVPVWLVIAVVVFVVPMTIGRWIFVNDTTSDRLINRTWSWDLTGVLLYELMAALGHPYLAKCLYLGPGMIALSGFYGLARLVDGADAKGARARQRRYDSIAVAVAVSLIVGAPVAHSMFHFDYTELVWTLSGIPGSLSGFLFARACVRELRVADSPVREKFTYALLLAFALYWTISWPILLVRSLAGTPPSRPGTVAAVVAVLMLAAITLLTAIPLVTVLVARAGWDRAGRICRRLRPLWCELTAAVPEVVLLDDPSAPRDSASRLYRMTVEIWDALLHLKPYAPDASELGSPSVTADNVRAYALRAAGAARAKRHGSTPAPSSSARGEVRAGRRDRRAELEFLIGLAREWPKAAAVVGYGMETPHAAATAAVSQ</sequence>
<comment type="caution">
    <text evidence="4">The sequence shown here is derived from an EMBL/GenBank/DDBJ whole genome shotgun (WGS) entry which is preliminary data.</text>
</comment>
<protein>
    <recommendedName>
        <fullName evidence="3">DUF6545 domain-containing protein</fullName>
    </recommendedName>
</protein>
<accession>A0A7X6L9E5</accession>
<keyword evidence="2" id="KW-0472">Membrane</keyword>
<feature type="transmembrane region" description="Helical" evidence="2">
    <location>
        <begin position="128"/>
        <end position="145"/>
    </location>
</feature>
<dbReference type="Proteomes" id="UP000540698">
    <property type="component" value="Unassembled WGS sequence"/>
</dbReference>
<dbReference type="EMBL" id="JAAXOS010000016">
    <property type="protein sequence ID" value="NKY30169.1"/>
    <property type="molecule type" value="Genomic_DNA"/>
</dbReference>
<dbReference type="Pfam" id="PF20182">
    <property type="entry name" value="DUF6545"/>
    <property type="match status" value="1"/>
</dbReference>
<keyword evidence="5" id="KW-1185">Reference proteome</keyword>
<evidence type="ECO:0000259" key="3">
    <source>
        <dbReference type="Pfam" id="PF20182"/>
    </source>
</evidence>
<feature type="transmembrane region" description="Helical" evidence="2">
    <location>
        <begin position="165"/>
        <end position="188"/>
    </location>
</feature>
<dbReference type="InterPro" id="IPR046675">
    <property type="entry name" value="DUF6545"/>
</dbReference>
<proteinExistence type="predicted"/>
<feature type="transmembrane region" description="Helical" evidence="2">
    <location>
        <begin position="64"/>
        <end position="81"/>
    </location>
</feature>
<organism evidence="4 5">
    <name type="scientific">Nocardia gamkensis</name>
    <dbReference type="NCBI Taxonomy" id="352869"/>
    <lineage>
        <taxon>Bacteria</taxon>
        <taxon>Bacillati</taxon>
        <taxon>Actinomycetota</taxon>
        <taxon>Actinomycetes</taxon>
        <taxon>Mycobacteriales</taxon>
        <taxon>Nocardiaceae</taxon>
        <taxon>Nocardia</taxon>
    </lineage>
</organism>
<keyword evidence="2" id="KW-1133">Transmembrane helix</keyword>
<reference evidence="4 5" key="1">
    <citation type="submission" date="2020-04" db="EMBL/GenBank/DDBJ databases">
        <title>MicrobeNet Type strains.</title>
        <authorList>
            <person name="Nicholson A.C."/>
        </authorList>
    </citation>
    <scope>NUCLEOTIDE SEQUENCE [LARGE SCALE GENOMIC DNA]</scope>
    <source>
        <strain evidence="4 5">DSM 44956</strain>
    </source>
</reference>
<feature type="transmembrane region" description="Helical" evidence="2">
    <location>
        <begin position="102"/>
        <end position="122"/>
    </location>
</feature>
<feature type="transmembrane region" description="Helical" evidence="2">
    <location>
        <begin position="6"/>
        <end position="27"/>
    </location>
</feature>
<evidence type="ECO:0000256" key="1">
    <source>
        <dbReference type="SAM" id="MobiDB-lite"/>
    </source>
</evidence>
<keyword evidence="2" id="KW-0812">Transmembrane</keyword>
<evidence type="ECO:0000313" key="5">
    <source>
        <dbReference type="Proteomes" id="UP000540698"/>
    </source>
</evidence>
<dbReference type="AlphaFoldDB" id="A0A7X6L9E5"/>
<gene>
    <name evidence="4" type="ORF">HGB38_28735</name>
</gene>
<feature type="region of interest" description="Disordered" evidence="1">
    <location>
        <begin position="313"/>
        <end position="335"/>
    </location>
</feature>
<feature type="domain" description="DUF6545" evidence="3">
    <location>
        <begin position="228"/>
        <end position="354"/>
    </location>
</feature>
<evidence type="ECO:0000256" key="2">
    <source>
        <dbReference type="SAM" id="Phobius"/>
    </source>
</evidence>
<dbReference type="RefSeq" id="WP_062971869.1">
    <property type="nucleotide sequence ID" value="NZ_JAAXOS010000016.1"/>
</dbReference>